<keyword evidence="1" id="KW-0812">Transmembrane</keyword>
<name>A0A1H0DDD9_9ACTN</name>
<evidence type="ECO:0000313" key="3">
    <source>
        <dbReference type="Proteomes" id="UP000199063"/>
    </source>
</evidence>
<dbReference type="Proteomes" id="UP000199063">
    <property type="component" value="Unassembled WGS sequence"/>
</dbReference>
<reference evidence="3" key="1">
    <citation type="submission" date="2016-10" db="EMBL/GenBank/DDBJ databases">
        <authorList>
            <person name="Varghese N."/>
            <person name="Submissions S."/>
        </authorList>
    </citation>
    <scope>NUCLEOTIDE SEQUENCE [LARGE SCALE GENOMIC DNA]</scope>
    <source>
        <strain evidence="3">CGMCC 4.7042</strain>
    </source>
</reference>
<dbReference type="STRING" id="1196353.SAMN05444921_13334"/>
<evidence type="ECO:0000256" key="1">
    <source>
        <dbReference type="SAM" id="Phobius"/>
    </source>
</evidence>
<protein>
    <submittedName>
        <fullName evidence="2">Uncharacterized protein</fullName>
    </submittedName>
</protein>
<gene>
    <name evidence="2" type="ORF">SAMN05444921_13334</name>
</gene>
<keyword evidence="1" id="KW-1133">Transmembrane helix</keyword>
<dbReference type="EMBL" id="FNHI01000033">
    <property type="protein sequence ID" value="SDN68016.1"/>
    <property type="molecule type" value="Genomic_DNA"/>
</dbReference>
<proteinExistence type="predicted"/>
<sequence>MTADQFETASRPNADRTPKRRGKLVAVLIAVVAIVVIAVGGWAGWSFLMPMYQGRDDPYTVLPRSEALLSSGDQDVGRLNRVVSKQTDLHLSESSWTRWTSNDVGANVQLDVKYELHTATPRASGQAAAAAWLDGRIAHAERRLVRDTKVRDIGDEAVEVGVPSGYEVSVRAGNTTITVDYSVNGTEGTKEEEQVQKTARRLAALAVEHIEKANPGAA</sequence>
<organism evidence="2 3">
    <name type="scientific">Streptomyces wuyuanensis</name>
    <dbReference type="NCBI Taxonomy" id="1196353"/>
    <lineage>
        <taxon>Bacteria</taxon>
        <taxon>Bacillati</taxon>
        <taxon>Actinomycetota</taxon>
        <taxon>Actinomycetes</taxon>
        <taxon>Kitasatosporales</taxon>
        <taxon>Streptomycetaceae</taxon>
        <taxon>Streptomyces</taxon>
    </lineage>
</organism>
<keyword evidence="1" id="KW-0472">Membrane</keyword>
<accession>A0A1H0DDD9</accession>
<feature type="transmembrane region" description="Helical" evidence="1">
    <location>
        <begin position="24"/>
        <end position="45"/>
    </location>
</feature>
<dbReference type="AlphaFoldDB" id="A0A1H0DDD9"/>
<keyword evidence="3" id="KW-1185">Reference proteome</keyword>
<evidence type="ECO:0000313" key="2">
    <source>
        <dbReference type="EMBL" id="SDN68016.1"/>
    </source>
</evidence>